<evidence type="ECO:0000313" key="4">
    <source>
        <dbReference type="Proteomes" id="UP000327236"/>
    </source>
</evidence>
<evidence type="ECO:0000313" key="3">
    <source>
        <dbReference type="EMBL" id="MEL0565774.1"/>
    </source>
</evidence>
<dbReference type="RefSeq" id="WP_006588211.1">
    <property type="nucleotide sequence ID" value="NZ_CATOUV010000001.1"/>
</dbReference>
<dbReference type="InterPro" id="IPR012338">
    <property type="entry name" value="Beta-lactam/transpept-like"/>
</dbReference>
<keyword evidence="5" id="KW-1185">Reference proteome</keyword>
<sequence length="306" mass="33449">MKNRIILGAIVASVCSFALYLNNIKKYESATLTISRNQNNSQSVVEKDKKSKENGASLNLATITKKGNSKLSAQIEKAMKTSDNYDVKVIDLKNSNNSAEVYSEKNKVDVSDSLKAFLLIGLYKEIEQQKIKATDTLTPTENEIVKGDSSFTANTVYSLTYVRQNLMSKNSNTAANLLLNKIGKERVNNIVKEMGANETIISNKFGESVVGSTTTQDLATLMKSLYNGKFLANYSNTVLTGLSTFSVKSPLVSKINNATIIQIGDNKSAVALVNTSKHSYIIAVTSKDNSSFAELGFSISNWFNQN</sequence>
<dbReference type="OrthoDB" id="2323905at2"/>
<reference evidence="3 5" key="2">
    <citation type="submission" date="2024-04" db="EMBL/GenBank/DDBJ databases">
        <title>Three lactobacilli isolated from voided urine samples from females with type 2 diabetes.</title>
        <authorList>
            <person name="Kula A."/>
            <person name="Stegman N."/>
            <person name="Putonti C."/>
        </authorList>
    </citation>
    <scope>NUCLEOTIDE SEQUENCE [LARGE SCALE GENOMIC DNA]</scope>
    <source>
        <strain evidence="3 5">1855</strain>
    </source>
</reference>
<dbReference type="Gene3D" id="3.40.710.10">
    <property type="entry name" value="DD-peptidase/beta-lactamase superfamily"/>
    <property type="match status" value="1"/>
</dbReference>
<dbReference type="PANTHER" id="PTHR35333:SF3">
    <property type="entry name" value="BETA-LACTAMASE-TYPE TRANSPEPTIDASE FOLD CONTAINING PROTEIN"/>
    <property type="match status" value="1"/>
</dbReference>
<name>A0A5N1IKS1_LACJE</name>
<gene>
    <name evidence="3" type="ORF">AAC431_07605</name>
    <name evidence="2" type="ORF">F6H94_01295</name>
</gene>
<dbReference type="GO" id="GO:0030655">
    <property type="term" value="P:beta-lactam antibiotic catabolic process"/>
    <property type="evidence" value="ECO:0007669"/>
    <property type="project" value="InterPro"/>
</dbReference>
<evidence type="ECO:0000313" key="2">
    <source>
        <dbReference type="EMBL" id="KAA9324010.1"/>
    </source>
</evidence>
<comment type="caution">
    <text evidence="2">The sequence shown here is derived from an EMBL/GenBank/DDBJ whole genome shotgun (WGS) entry which is preliminary data.</text>
</comment>
<dbReference type="Proteomes" id="UP000327236">
    <property type="component" value="Unassembled WGS sequence"/>
</dbReference>
<dbReference type="Pfam" id="PF13354">
    <property type="entry name" value="Beta-lactamase2"/>
    <property type="match status" value="1"/>
</dbReference>
<dbReference type="AlphaFoldDB" id="A0A5N1IKS1"/>
<dbReference type="GO" id="GO:0046677">
    <property type="term" value="P:response to antibiotic"/>
    <property type="evidence" value="ECO:0007669"/>
    <property type="project" value="InterPro"/>
</dbReference>
<dbReference type="PANTHER" id="PTHR35333">
    <property type="entry name" value="BETA-LACTAMASE"/>
    <property type="match status" value="1"/>
</dbReference>
<dbReference type="InterPro" id="IPR000871">
    <property type="entry name" value="Beta-lactam_class-A"/>
</dbReference>
<evidence type="ECO:0000313" key="5">
    <source>
        <dbReference type="Proteomes" id="UP001385848"/>
    </source>
</evidence>
<protein>
    <submittedName>
        <fullName evidence="2">Serine hydrolase</fullName>
    </submittedName>
</protein>
<accession>A0A5N1IKS1</accession>
<evidence type="ECO:0000259" key="1">
    <source>
        <dbReference type="Pfam" id="PF13354"/>
    </source>
</evidence>
<dbReference type="KEGG" id="lje:BUE77_07470"/>
<organism evidence="2 4">
    <name type="scientific">Lactobacillus jensenii</name>
    <dbReference type="NCBI Taxonomy" id="109790"/>
    <lineage>
        <taxon>Bacteria</taxon>
        <taxon>Bacillati</taxon>
        <taxon>Bacillota</taxon>
        <taxon>Bacilli</taxon>
        <taxon>Lactobacillales</taxon>
        <taxon>Lactobacillaceae</taxon>
        <taxon>Lactobacillus</taxon>
    </lineage>
</organism>
<dbReference type="EMBL" id="JBBVUL010000016">
    <property type="protein sequence ID" value="MEL0565774.1"/>
    <property type="molecule type" value="Genomic_DNA"/>
</dbReference>
<dbReference type="InterPro" id="IPR045155">
    <property type="entry name" value="Beta-lactam_cat"/>
</dbReference>
<dbReference type="SUPFAM" id="SSF56601">
    <property type="entry name" value="beta-lactamase/transpeptidase-like"/>
    <property type="match status" value="1"/>
</dbReference>
<dbReference type="GO" id="GO:0008800">
    <property type="term" value="F:beta-lactamase activity"/>
    <property type="evidence" value="ECO:0007669"/>
    <property type="project" value="InterPro"/>
</dbReference>
<dbReference type="EMBL" id="VYWW01000004">
    <property type="protein sequence ID" value="KAA9324010.1"/>
    <property type="molecule type" value="Genomic_DNA"/>
</dbReference>
<feature type="domain" description="Beta-lactamase class A catalytic" evidence="1">
    <location>
        <begin position="90"/>
        <end position="284"/>
    </location>
</feature>
<dbReference type="GeneID" id="31743556"/>
<proteinExistence type="predicted"/>
<dbReference type="Proteomes" id="UP001385848">
    <property type="component" value="Unassembled WGS sequence"/>
</dbReference>
<keyword evidence="2" id="KW-0378">Hydrolase</keyword>
<reference evidence="2 4" key="1">
    <citation type="submission" date="2019-09" db="EMBL/GenBank/DDBJ databases">
        <title>Draft genome sequence assemblies of isolates from the urinary tract.</title>
        <authorList>
            <person name="Mores C.R."/>
            <person name="Putonti C."/>
            <person name="Wolfe A.J."/>
        </authorList>
    </citation>
    <scope>NUCLEOTIDE SEQUENCE [LARGE SCALE GENOMIC DNA]</scope>
    <source>
        <strain evidence="2 4">UMB246</strain>
    </source>
</reference>